<dbReference type="EMBL" id="CAJVQC010010978">
    <property type="protein sequence ID" value="CAG8622601.1"/>
    <property type="molecule type" value="Genomic_DNA"/>
</dbReference>
<gene>
    <name evidence="1" type="ORF">RPERSI_LOCUS6776</name>
</gene>
<keyword evidence="2" id="KW-1185">Reference proteome</keyword>
<protein>
    <submittedName>
        <fullName evidence="1">7751_t:CDS:1</fullName>
    </submittedName>
</protein>
<evidence type="ECO:0000313" key="1">
    <source>
        <dbReference type="EMBL" id="CAG8622601.1"/>
    </source>
</evidence>
<sequence>AKSKQKELEKNILTKVSGNNPSTSSFFSTSSNSSSSTQVRSNTLVAENVVIESCLDGYDNDDDDLCDPDLSSDNENPIDDDISVNELTHSNFKQKSRETINKNTNLQKKIWLASTIGAIAEAIYDAIKKIKYPTNEHLMKICYDMLSDIKKDEFQNKSNIVVKNAILTRISVHFEFPDLVKLKTGNRQVMYKKERKFKEADVTKECYLKLNHPIDVNDDLHYTYLNLIINCTFADPNTEKNSIAFGMAVALNYLDPSKRISMVPSEVIE</sequence>
<evidence type="ECO:0000313" key="2">
    <source>
        <dbReference type="Proteomes" id="UP000789920"/>
    </source>
</evidence>
<organism evidence="1 2">
    <name type="scientific">Racocetra persica</name>
    <dbReference type="NCBI Taxonomy" id="160502"/>
    <lineage>
        <taxon>Eukaryota</taxon>
        <taxon>Fungi</taxon>
        <taxon>Fungi incertae sedis</taxon>
        <taxon>Mucoromycota</taxon>
        <taxon>Glomeromycotina</taxon>
        <taxon>Glomeromycetes</taxon>
        <taxon>Diversisporales</taxon>
        <taxon>Gigasporaceae</taxon>
        <taxon>Racocetra</taxon>
    </lineage>
</organism>
<proteinExistence type="predicted"/>
<reference evidence="1" key="1">
    <citation type="submission" date="2021-06" db="EMBL/GenBank/DDBJ databases">
        <authorList>
            <person name="Kallberg Y."/>
            <person name="Tangrot J."/>
            <person name="Rosling A."/>
        </authorList>
    </citation>
    <scope>NUCLEOTIDE SEQUENCE</scope>
    <source>
        <strain evidence="1">MA461A</strain>
    </source>
</reference>
<name>A0ACA9MYM6_9GLOM</name>
<dbReference type="Proteomes" id="UP000789920">
    <property type="component" value="Unassembled WGS sequence"/>
</dbReference>
<accession>A0ACA9MYM6</accession>
<comment type="caution">
    <text evidence="1">The sequence shown here is derived from an EMBL/GenBank/DDBJ whole genome shotgun (WGS) entry which is preliminary data.</text>
</comment>
<feature type="non-terminal residue" evidence="1">
    <location>
        <position position="1"/>
    </location>
</feature>